<dbReference type="EMBL" id="JAIRAU010000050">
    <property type="protein sequence ID" value="MBZ5714773.1"/>
    <property type="molecule type" value="Genomic_DNA"/>
</dbReference>
<dbReference type="RefSeq" id="WP_224196507.1">
    <property type="nucleotide sequence ID" value="NZ_JAIRAU010000050.1"/>
</dbReference>
<comment type="caution">
    <text evidence="2">The sequence shown here is derived from an EMBL/GenBank/DDBJ whole genome shotgun (WGS) entry which is preliminary data.</text>
</comment>
<sequence length="104" mass="11640">MHKIFLSSIFTFGLAFALGACTAPEVESCENFKETRDACEGMNGNEEEPANYDLCNNVDPECKEFYDCAAQQECKEIGGVFRLDYSKVCTMPEDKECTDADLRP</sequence>
<feature type="signal peptide" evidence="1">
    <location>
        <begin position="1"/>
        <end position="22"/>
    </location>
</feature>
<name>A0ABS7U2N3_9BACT</name>
<dbReference type="PROSITE" id="PS51257">
    <property type="entry name" value="PROKAR_LIPOPROTEIN"/>
    <property type="match status" value="1"/>
</dbReference>
<reference evidence="2" key="1">
    <citation type="submission" date="2021-08" db="EMBL/GenBank/DDBJ databases">
        <authorList>
            <person name="Stevens D.C."/>
        </authorList>
    </citation>
    <scope>NUCLEOTIDE SEQUENCE</scope>
    <source>
        <strain evidence="2">DSM 53165</strain>
    </source>
</reference>
<evidence type="ECO:0000313" key="2">
    <source>
        <dbReference type="EMBL" id="MBZ5714773.1"/>
    </source>
</evidence>
<evidence type="ECO:0000313" key="3">
    <source>
        <dbReference type="Proteomes" id="UP001139031"/>
    </source>
</evidence>
<keyword evidence="3" id="KW-1185">Reference proteome</keyword>
<gene>
    <name evidence="2" type="ORF">K7C98_36545</name>
</gene>
<organism evidence="2 3">
    <name type="scientific">Nannocystis pusilla</name>
    <dbReference type="NCBI Taxonomy" id="889268"/>
    <lineage>
        <taxon>Bacteria</taxon>
        <taxon>Pseudomonadati</taxon>
        <taxon>Myxococcota</taxon>
        <taxon>Polyangia</taxon>
        <taxon>Nannocystales</taxon>
        <taxon>Nannocystaceae</taxon>
        <taxon>Nannocystis</taxon>
    </lineage>
</organism>
<protein>
    <recommendedName>
        <fullName evidence="4">Lipoprotein</fullName>
    </recommendedName>
</protein>
<feature type="chain" id="PRO_5046544974" description="Lipoprotein" evidence="1">
    <location>
        <begin position="23"/>
        <end position="104"/>
    </location>
</feature>
<evidence type="ECO:0000256" key="1">
    <source>
        <dbReference type="SAM" id="SignalP"/>
    </source>
</evidence>
<dbReference type="Proteomes" id="UP001139031">
    <property type="component" value="Unassembled WGS sequence"/>
</dbReference>
<keyword evidence="1" id="KW-0732">Signal</keyword>
<evidence type="ECO:0008006" key="4">
    <source>
        <dbReference type="Google" id="ProtNLM"/>
    </source>
</evidence>
<accession>A0ABS7U2N3</accession>
<proteinExistence type="predicted"/>